<dbReference type="EMBL" id="JAGHKO010000002">
    <property type="protein sequence ID" value="MBO9201117.1"/>
    <property type="molecule type" value="Genomic_DNA"/>
</dbReference>
<reference evidence="3 4" key="1">
    <citation type="submission" date="2021-03" db="EMBL/GenBank/DDBJ databases">
        <title>Assistant Professor.</title>
        <authorList>
            <person name="Huq M.A."/>
        </authorList>
    </citation>
    <scope>NUCLEOTIDE SEQUENCE [LARGE SCALE GENOMIC DNA]</scope>
    <source>
        <strain evidence="3 4">MAH-29</strain>
    </source>
</reference>
<dbReference type="NCBIfam" id="TIGR04183">
    <property type="entry name" value="Por_Secre_tail"/>
    <property type="match status" value="1"/>
</dbReference>
<keyword evidence="1" id="KW-0732">Signal</keyword>
<dbReference type="Pfam" id="PF17164">
    <property type="entry name" value="DUF5122"/>
    <property type="match status" value="4"/>
</dbReference>
<dbReference type="PANTHER" id="PTHR42754">
    <property type="entry name" value="ENDOGLUCANASE"/>
    <property type="match status" value="1"/>
</dbReference>
<dbReference type="Gene3D" id="2.80.10.50">
    <property type="match status" value="3"/>
</dbReference>
<dbReference type="InterPro" id="IPR013783">
    <property type="entry name" value="Ig-like_fold"/>
</dbReference>
<dbReference type="NCBIfam" id="TIGR02608">
    <property type="entry name" value="delta_60_rpt"/>
    <property type="match status" value="6"/>
</dbReference>
<dbReference type="RefSeq" id="WP_209139187.1">
    <property type="nucleotide sequence ID" value="NZ_JAGHKO010000002.1"/>
</dbReference>
<dbReference type="PANTHER" id="PTHR42754:SF1">
    <property type="entry name" value="LIPOPROTEIN"/>
    <property type="match status" value="1"/>
</dbReference>
<organism evidence="3 4">
    <name type="scientific">Niastella soli</name>
    <dbReference type="NCBI Taxonomy" id="2821487"/>
    <lineage>
        <taxon>Bacteria</taxon>
        <taxon>Pseudomonadati</taxon>
        <taxon>Bacteroidota</taxon>
        <taxon>Chitinophagia</taxon>
        <taxon>Chitinophagales</taxon>
        <taxon>Chitinophagaceae</taxon>
        <taxon>Niastella</taxon>
    </lineage>
</organism>
<name>A0ABS3YUB9_9BACT</name>
<proteinExistence type="predicted"/>
<evidence type="ECO:0000259" key="2">
    <source>
        <dbReference type="Pfam" id="PF18962"/>
    </source>
</evidence>
<sequence>MKKVTSTLLLLLACIYLYAQPGTPDVTFNALGTPGYKITDIDGQRDIVKGLVIKPSDKSIYVTGFIQNGGADTLFIAHFMSDGTLDPGFGTDGIVKYLYLNNTTHGNAIGLQSDGTVVVAGWSYPNSNHDFFVGRFNGTTGAVVSQTTDDLSTITGLSGHDEINALAIQSDDKIVVTGFASMNASVSEDFAIARYTAAGLLDNTTFNATGYRIQNINGDDEPRAITIDKTTGDIIVAGTSEYGGANPNFAIMRVSSTGALVFGAPGYKTQDINSGSEDDATAVVIDRNGNIVVAGTTASLNPPNIALARFTPTGALDNAVFGGGTGIVITNYSGASSNDHVSSVDIQVDDKIIVGGVTDGGNTGNYDPMLLRYSDAGVLDITFGTNTPIPNGKATMDIAGSGEDAGAIVLSDQKIFFAGFTQATPDIVLAVFNNDASSLPLVLSSFYAQKQTNKVVLQWQTSSEENVKQFVIERSTDGKTYKAIGQVAAVGNSNLIRNYTFADQSPYMSQNNYYRLNMQDADGTTKYSKILIVKFDGQLVASLGIFPNPTRDLLQVQLPDGMEGTVGLQIIDMNGRVVKWNNLASDGHALNTTLDVSTLVKGIYILRATAGNTTVTKRFSKQ</sequence>
<evidence type="ECO:0000256" key="1">
    <source>
        <dbReference type="SAM" id="SignalP"/>
    </source>
</evidence>
<dbReference type="Gene3D" id="2.60.40.10">
    <property type="entry name" value="Immunoglobulins"/>
    <property type="match status" value="1"/>
</dbReference>
<accession>A0ABS3YUB9</accession>
<dbReference type="Pfam" id="PF18962">
    <property type="entry name" value="Por_Secre_tail"/>
    <property type="match status" value="1"/>
</dbReference>
<feature type="chain" id="PRO_5046621423" evidence="1">
    <location>
        <begin position="20"/>
        <end position="622"/>
    </location>
</feature>
<evidence type="ECO:0000313" key="3">
    <source>
        <dbReference type="EMBL" id="MBO9201117.1"/>
    </source>
</evidence>
<dbReference type="InterPro" id="IPR026444">
    <property type="entry name" value="Secre_tail"/>
</dbReference>
<feature type="signal peptide" evidence="1">
    <location>
        <begin position="1"/>
        <end position="19"/>
    </location>
</feature>
<dbReference type="InterPro" id="IPR013431">
    <property type="entry name" value="Delta_60_rpt"/>
</dbReference>
<protein>
    <submittedName>
        <fullName evidence="3">T9SS type A sorting domain-containing protein</fullName>
    </submittedName>
</protein>
<comment type="caution">
    <text evidence="3">The sequence shown here is derived from an EMBL/GenBank/DDBJ whole genome shotgun (WGS) entry which is preliminary data.</text>
</comment>
<dbReference type="Proteomes" id="UP000677244">
    <property type="component" value="Unassembled WGS sequence"/>
</dbReference>
<evidence type="ECO:0000313" key="4">
    <source>
        <dbReference type="Proteomes" id="UP000677244"/>
    </source>
</evidence>
<feature type="domain" description="Secretion system C-terminal sorting" evidence="2">
    <location>
        <begin position="545"/>
        <end position="619"/>
    </location>
</feature>
<keyword evidence="4" id="KW-1185">Reference proteome</keyword>
<gene>
    <name evidence="3" type="ORF">J7I42_12635</name>
</gene>
<dbReference type="SUPFAM" id="SSF101898">
    <property type="entry name" value="NHL repeat"/>
    <property type="match status" value="1"/>
</dbReference>